<evidence type="ECO:0000313" key="1">
    <source>
        <dbReference type="EMBL" id="CCM65885.1"/>
    </source>
</evidence>
<protein>
    <submittedName>
        <fullName evidence="1">Uncharacterized protein</fullName>
    </submittedName>
</protein>
<gene>
    <name evidence="1" type="ORF">BN381_80415</name>
</gene>
<dbReference type="Proteomes" id="UP000018291">
    <property type="component" value="Unassembled WGS sequence"/>
</dbReference>
<dbReference type="EMBL" id="CANL01000078">
    <property type="protein sequence ID" value="CCM65885.1"/>
    <property type="molecule type" value="Genomic_DNA"/>
</dbReference>
<organism evidence="1 2">
    <name type="scientific">Candidatus Neomicrothrix parvicella RN1</name>
    <dbReference type="NCBI Taxonomy" id="1229780"/>
    <lineage>
        <taxon>Bacteria</taxon>
        <taxon>Bacillati</taxon>
        <taxon>Actinomycetota</taxon>
        <taxon>Acidimicrobiia</taxon>
        <taxon>Acidimicrobiales</taxon>
        <taxon>Microthrixaceae</taxon>
        <taxon>Candidatus Neomicrothrix</taxon>
    </lineage>
</organism>
<proteinExistence type="predicted"/>
<evidence type="ECO:0000313" key="2">
    <source>
        <dbReference type="Proteomes" id="UP000018291"/>
    </source>
</evidence>
<sequence length="74" mass="7949">MESDSGQFEPKQPGVIDMSLGLAATGVWASGLVVDSDYNDHLIDGSKTDGIWEAGRDDSPLNQFFVGILGRRHA</sequence>
<comment type="caution">
    <text evidence="1">The sequence shown here is derived from an EMBL/GenBank/DDBJ whole genome shotgun (WGS) entry which is preliminary data.</text>
</comment>
<reference evidence="1 2" key="1">
    <citation type="journal article" date="2013" name="ISME J.">
        <title>Metabolic model for the filamentous 'Candidatus Microthrix parvicella' based on genomic and metagenomic analyses.</title>
        <authorList>
            <person name="Jon McIlroy S."/>
            <person name="Kristiansen R."/>
            <person name="Albertsen M."/>
            <person name="Michael Karst S."/>
            <person name="Rossetti S."/>
            <person name="Lund Nielsen J."/>
            <person name="Tandoi V."/>
            <person name="James Seviour R."/>
            <person name="Nielsen P.H."/>
        </authorList>
    </citation>
    <scope>NUCLEOTIDE SEQUENCE [LARGE SCALE GENOMIC DNA]</scope>
    <source>
        <strain evidence="1 2">RN1</strain>
    </source>
</reference>
<dbReference type="AlphaFoldDB" id="R4Z5C3"/>
<dbReference type="RefSeq" id="WP_012231046.1">
    <property type="nucleotide sequence ID" value="NZ_HG422565.1"/>
</dbReference>
<accession>R4Z5C3</accession>
<name>R4Z5C3_9ACTN</name>
<keyword evidence="2" id="KW-1185">Reference proteome</keyword>
<dbReference type="HOGENOM" id="CLU_2680852_0_0_11"/>